<dbReference type="PANTHER" id="PTHR30579:SF2">
    <property type="entry name" value="HTH-TYPE TRANSCRIPTIONAL REGULATOR ARGP"/>
    <property type="match status" value="1"/>
</dbReference>
<dbReference type="InterPro" id="IPR005119">
    <property type="entry name" value="LysR_subst-bd"/>
</dbReference>
<dbReference type="EMBL" id="BAAAPZ010000008">
    <property type="protein sequence ID" value="GAA2099099.1"/>
    <property type="molecule type" value="Genomic_DNA"/>
</dbReference>
<evidence type="ECO:0000256" key="4">
    <source>
        <dbReference type="ARBA" id="ARBA00023163"/>
    </source>
</evidence>
<dbReference type="Proteomes" id="UP001500984">
    <property type="component" value="Unassembled WGS sequence"/>
</dbReference>
<gene>
    <name evidence="6" type="ORF">GCM10009823_20790</name>
</gene>
<evidence type="ECO:0000256" key="2">
    <source>
        <dbReference type="ARBA" id="ARBA00023015"/>
    </source>
</evidence>
<evidence type="ECO:0000256" key="1">
    <source>
        <dbReference type="ARBA" id="ARBA00009437"/>
    </source>
</evidence>
<organism evidence="6 7">
    <name type="scientific">Brevibacterium salitolerans</name>
    <dbReference type="NCBI Taxonomy" id="1403566"/>
    <lineage>
        <taxon>Bacteria</taxon>
        <taxon>Bacillati</taxon>
        <taxon>Actinomycetota</taxon>
        <taxon>Actinomycetes</taxon>
        <taxon>Micrococcales</taxon>
        <taxon>Brevibacteriaceae</taxon>
        <taxon>Brevibacterium</taxon>
    </lineage>
</organism>
<reference evidence="7" key="1">
    <citation type="journal article" date="2019" name="Int. J. Syst. Evol. Microbiol.">
        <title>The Global Catalogue of Microorganisms (GCM) 10K type strain sequencing project: providing services to taxonomists for standard genome sequencing and annotation.</title>
        <authorList>
            <consortium name="The Broad Institute Genomics Platform"/>
            <consortium name="The Broad Institute Genome Sequencing Center for Infectious Disease"/>
            <person name="Wu L."/>
            <person name="Ma J."/>
        </authorList>
    </citation>
    <scope>NUCLEOTIDE SEQUENCE [LARGE SCALE GENOMIC DNA]</scope>
    <source>
        <strain evidence="7">JCM 15900</strain>
    </source>
</reference>
<dbReference type="Pfam" id="PF00126">
    <property type="entry name" value="HTH_1"/>
    <property type="match status" value="1"/>
</dbReference>
<accession>A0ABP5IEF3</accession>
<keyword evidence="7" id="KW-1185">Reference proteome</keyword>
<protein>
    <submittedName>
        <fullName evidence="6">LysR family transcriptional regulator ArgP</fullName>
    </submittedName>
</protein>
<comment type="caution">
    <text evidence="6">The sequence shown here is derived from an EMBL/GenBank/DDBJ whole genome shotgun (WGS) entry which is preliminary data.</text>
</comment>
<keyword evidence="2" id="KW-0805">Transcription regulation</keyword>
<dbReference type="InterPro" id="IPR000847">
    <property type="entry name" value="LysR_HTH_N"/>
</dbReference>
<dbReference type="SUPFAM" id="SSF53850">
    <property type="entry name" value="Periplasmic binding protein-like II"/>
    <property type="match status" value="1"/>
</dbReference>
<dbReference type="InterPro" id="IPR050176">
    <property type="entry name" value="LTTR"/>
</dbReference>
<dbReference type="Pfam" id="PF03466">
    <property type="entry name" value="LysR_substrate"/>
    <property type="match status" value="1"/>
</dbReference>
<dbReference type="SUPFAM" id="SSF46785">
    <property type="entry name" value="Winged helix' DNA-binding domain"/>
    <property type="match status" value="1"/>
</dbReference>
<keyword evidence="4" id="KW-0804">Transcription</keyword>
<evidence type="ECO:0000313" key="7">
    <source>
        <dbReference type="Proteomes" id="UP001500984"/>
    </source>
</evidence>
<evidence type="ECO:0000256" key="3">
    <source>
        <dbReference type="ARBA" id="ARBA00023125"/>
    </source>
</evidence>
<dbReference type="NCBIfam" id="NF002964">
    <property type="entry name" value="PRK03635.1"/>
    <property type="match status" value="1"/>
</dbReference>
<dbReference type="Gene3D" id="3.40.190.290">
    <property type="match status" value="1"/>
</dbReference>
<name>A0ABP5IEF3_9MICO</name>
<dbReference type="PROSITE" id="PS50931">
    <property type="entry name" value="HTH_LYSR"/>
    <property type="match status" value="1"/>
</dbReference>
<dbReference type="InterPro" id="IPR036388">
    <property type="entry name" value="WH-like_DNA-bd_sf"/>
</dbReference>
<sequence length="285" mass="29858">MEPSLAQLAALVAVVDEGAFDSAATALGVTTSAVSQRVRGLERSLGSVLLTRSSPPRVTDAGERILGHARQIVALAGEITAAEAPARSALAVAVGADALGTWLEPVLADAGRWEDVVLRLRVADQDVAHEALARGEVMGALSTRTQAQTGCTAVPLGILRYWPCVSAELWERHGGLATCPVLVFDGDDDLQHQVLRRQDAGAGAPLHVVGSMEGFAAAVRAGLGWGCLPELQLARMDDTGDIMRIPGEGPVDVPLHWHRWATPLPALDRFTDSLRGAAAGSLRAV</sequence>
<dbReference type="RefSeq" id="WP_291797384.1">
    <property type="nucleotide sequence ID" value="NZ_BAAAPZ010000008.1"/>
</dbReference>
<comment type="similarity">
    <text evidence="1">Belongs to the LysR transcriptional regulatory family.</text>
</comment>
<evidence type="ECO:0000313" key="6">
    <source>
        <dbReference type="EMBL" id="GAA2099099.1"/>
    </source>
</evidence>
<evidence type="ECO:0000259" key="5">
    <source>
        <dbReference type="PROSITE" id="PS50931"/>
    </source>
</evidence>
<proteinExistence type="inferred from homology"/>
<dbReference type="Gene3D" id="1.10.10.10">
    <property type="entry name" value="Winged helix-like DNA-binding domain superfamily/Winged helix DNA-binding domain"/>
    <property type="match status" value="1"/>
</dbReference>
<keyword evidence="3" id="KW-0238">DNA-binding</keyword>
<dbReference type="PANTHER" id="PTHR30579">
    <property type="entry name" value="TRANSCRIPTIONAL REGULATOR"/>
    <property type="match status" value="1"/>
</dbReference>
<dbReference type="InterPro" id="IPR036390">
    <property type="entry name" value="WH_DNA-bd_sf"/>
</dbReference>
<feature type="domain" description="HTH lysR-type" evidence="5">
    <location>
        <begin position="3"/>
        <end position="59"/>
    </location>
</feature>